<protein>
    <recommendedName>
        <fullName evidence="3">Isochorismatase-like domain-containing protein</fullName>
    </recommendedName>
</protein>
<evidence type="ECO:0000313" key="4">
    <source>
        <dbReference type="EMBL" id="KAL2074075.1"/>
    </source>
</evidence>
<name>A0ABR4CVV9_9HELO</name>
<evidence type="ECO:0000256" key="2">
    <source>
        <dbReference type="ARBA" id="ARBA00022801"/>
    </source>
</evidence>
<dbReference type="InterPro" id="IPR036380">
    <property type="entry name" value="Isochorismatase-like_sf"/>
</dbReference>
<gene>
    <name evidence="4" type="ORF">VTL71DRAFT_7853</name>
</gene>
<keyword evidence="5" id="KW-1185">Reference proteome</keyword>
<dbReference type="InterPro" id="IPR000868">
    <property type="entry name" value="Isochorismatase-like_dom"/>
</dbReference>
<dbReference type="SUPFAM" id="SSF52499">
    <property type="entry name" value="Isochorismatase-like hydrolases"/>
    <property type="match status" value="1"/>
</dbReference>
<evidence type="ECO:0000259" key="3">
    <source>
        <dbReference type="Pfam" id="PF00857"/>
    </source>
</evidence>
<keyword evidence="2" id="KW-0378">Hydrolase</keyword>
<evidence type="ECO:0000256" key="1">
    <source>
        <dbReference type="ARBA" id="ARBA00006336"/>
    </source>
</evidence>
<dbReference type="Proteomes" id="UP001595075">
    <property type="component" value="Unassembled WGS sequence"/>
</dbReference>
<comment type="similarity">
    <text evidence="1">Belongs to the isochorismatase family.</text>
</comment>
<organism evidence="4 5">
    <name type="scientific">Oculimacula yallundae</name>
    <dbReference type="NCBI Taxonomy" id="86028"/>
    <lineage>
        <taxon>Eukaryota</taxon>
        <taxon>Fungi</taxon>
        <taxon>Dikarya</taxon>
        <taxon>Ascomycota</taxon>
        <taxon>Pezizomycotina</taxon>
        <taxon>Leotiomycetes</taxon>
        <taxon>Helotiales</taxon>
        <taxon>Ploettnerulaceae</taxon>
        <taxon>Oculimacula</taxon>
    </lineage>
</organism>
<feature type="domain" description="Isochorismatase-like" evidence="3">
    <location>
        <begin position="21"/>
        <end position="185"/>
    </location>
</feature>
<dbReference type="Pfam" id="PF00857">
    <property type="entry name" value="Isochorismatase"/>
    <property type="match status" value="1"/>
</dbReference>
<reference evidence="4 5" key="1">
    <citation type="journal article" date="2024" name="Commun. Biol.">
        <title>Comparative genomic analysis of thermophilic fungi reveals convergent evolutionary adaptations and gene losses.</title>
        <authorList>
            <person name="Steindorff A.S."/>
            <person name="Aguilar-Pontes M.V."/>
            <person name="Robinson A.J."/>
            <person name="Andreopoulos B."/>
            <person name="LaButti K."/>
            <person name="Kuo A."/>
            <person name="Mondo S."/>
            <person name="Riley R."/>
            <person name="Otillar R."/>
            <person name="Haridas S."/>
            <person name="Lipzen A."/>
            <person name="Grimwood J."/>
            <person name="Schmutz J."/>
            <person name="Clum A."/>
            <person name="Reid I.D."/>
            <person name="Moisan M.C."/>
            <person name="Butler G."/>
            <person name="Nguyen T.T.M."/>
            <person name="Dewar K."/>
            <person name="Conant G."/>
            <person name="Drula E."/>
            <person name="Henrissat B."/>
            <person name="Hansel C."/>
            <person name="Singer S."/>
            <person name="Hutchinson M.I."/>
            <person name="de Vries R.P."/>
            <person name="Natvig D.O."/>
            <person name="Powell A.J."/>
            <person name="Tsang A."/>
            <person name="Grigoriev I.V."/>
        </authorList>
    </citation>
    <scope>NUCLEOTIDE SEQUENCE [LARGE SCALE GENOMIC DNA]</scope>
    <source>
        <strain evidence="4 5">CBS 494.80</strain>
    </source>
</reference>
<sequence length="191" mass="20281">MAKSFRETIGVGPSTASVQDSVLVIIDAQNEYAQGHLKTENVASTRKAISGLLEKFRAAKAPLVHIVHQTPSGAPVFTPDTDLAKEFAELEPKSGEKLIGKQQPGSFTGTDLEEFLKGSGKNKLVLTGYMAHVCVSTTARQAAERGYDVLLAEDAIGDRNIPGVQAEDLVRVTLAELADAFGTVVKSSSIN</sequence>
<accession>A0ABR4CVV9</accession>
<evidence type="ECO:0000313" key="5">
    <source>
        <dbReference type="Proteomes" id="UP001595075"/>
    </source>
</evidence>
<dbReference type="EMBL" id="JAZHXI010000002">
    <property type="protein sequence ID" value="KAL2074075.1"/>
    <property type="molecule type" value="Genomic_DNA"/>
</dbReference>
<dbReference type="Gene3D" id="3.40.50.850">
    <property type="entry name" value="Isochorismatase-like"/>
    <property type="match status" value="1"/>
</dbReference>
<proteinExistence type="inferred from homology"/>
<comment type="caution">
    <text evidence="4">The sequence shown here is derived from an EMBL/GenBank/DDBJ whole genome shotgun (WGS) entry which is preliminary data.</text>
</comment>
<dbReference type="PANTHER" id="PTHR43540">
    <property type="entry name" value="PEROXYUREIDOACRYLATE/UREIDOACRYLATE AMIDOHYDROLASE-RELATED"/>
    <property type="match status" value="1"/>
</dbReference>
<dbReference type="InterPro" id="IPR050272">
    <property type="entry name" value="Isochorismatase-like_hydrls"/>
</dbReference>
<dbReference type="PANTHER" id="PTHR43540:SF15">
    <property type="entry name" value="BLR5631 PROTEIN"/>
    <property type="match status" value="1"/>
</dbReference>